<evidence type="ECO:0008006" key="3">
    <source>
        <dbReference type="Google" id="ProtNLM"/>
    </source>
</evidence>
<dbReference type="PATRIC" id="fig|762968.3.peg.1167"/>
<dbReference type="HOGENOM" id="CLU_024854_0_0_10"/>
<dbReference type="InterPro" id="IPR010994">
    <property type="entry name" value="RuvA_2-like"/>
</dbReference>
<dbReference type="AlphaFoldDB" id="G5SPM4"/>
<dbReference type="EMBL" id="AFFY01000017">
    <property type="protein sequence ID" value="EHH00923.1"/>
    <property type="molecule type" value="Genomic_DNA"/>
</dbReference>
<dbReference type="eggNOG" id="COG1555">
    <property type="taxonomic scope" value="Bacteria"/>
</dbReference>
<reference evidence="1 2" key="1">
    <citation type="submission" date="2011-03" db="EMBL/GenBank/DDBJ databases">
        <authorList>
            <person name="Weinstock G."/>
            <person name="Sodergren E."/>
            <person name="Clifton S."/>
            <person name="Fulton L."/>
            <person name="Fulton B."/>
            <person name="Courtney L."/>
            <person name="Fronick C."/>
            <person name="Harrison M."/>
            <person name="Strong C."/>
            <person name="Farmer C."/>
            <person name="Delahaunty K."/>
            <person name="Markovic C."/>
            <person name="Hall O."/>
            <person name="Minx P."/>
            <person name="Tomlinson C."/>
            <person name="Mitreva M."/>
            <person name="Hou S."/>
            <person name="Chen J."/>
            <person name="Wollam A."/>
            <person name="Pepin K.H."/>
            <person name="Johnson M."/>
            <person name="Bhonagiri V."/>
            <person name="Zhang X."/>
            <person name="Suruliraj S."/>
            <person name="Warren W."/>
            <person name="Chinwalla A."/>
            <person name="Mardis E.R."/>
            <person name="Wilson R.K."/>
        </authorList>
    </citation>
    <scope>NUCLEOTIDE SEQUENCE [LARGE SCALE GENOMIC DNA]</scope>
    <source>
        <strain evidence="1 2">YIT 11840</strain>
    </source>
</reference>
<keyword evidence="2" id="KW-1185">Reference proteome</keyword>
<evidence type="ECO:0000313" key="1">
    <source>
        <dbReference type="EMBL" id="EHH00923.1"/>
    </source>
</evidence>
<dbReference type="SUPFAM" id="SSF47781">
    <property type="entry name" value="RuvA domain 2-like"/>
    <property type="match status" value="1"/>
</dbReference>
<dbReference type="Proteomes" id="UP000003598">
    <property type="component" value="Unassembled WGS sequence"/>
</dbReference>
<accession>G5SPM4</accession>
<dbReference type="STRING" id="762968.HMPREF9441_01307"/>
<evidence type="ECO:0000313" key="2">
    <source>
        <dbReference type="Proteomes" id="UP000003598"/>
    </source>
</evidence>
<organism evidence="1 2">
    <name type="scientific">Paraprevotella clara YIT 11840</name>
    <dbReference type="NCBI Taxonomy" id="762968"/>
    <lineage>
        <taxon>Bacteria</taxon>
        <taxon>Pseudomonadati</taxon>
        <taxon>Bacteroidota</taxon>
        <taxon>Bacteroidia</taxon>
        <taxon>Bacteroidales</taxon>
        <taxon>Prevotellaceae</taxon>
        <taxon>Paraprevotella</taxon>
    </lineage>
</organism>
<name>G5SPM4_9BACT</name>
<proteinExistence type="predicted"/>
<sequence length="686" mass="79970">MTEKHCKFIYLHRLWISVLMFCVLQIYPVDKVGAQHYSWEEFVEKISVDEYEDGEDLSPLLEELAALHEHPFNLNTATKDDLEQLPFLDGDEIEEILAYVYRYGPMQSLGELMLIEELDYQTRQFLTLFVYVENPVEEKEKLRLKTLLKGGRHEVTSRLDVPLYKRDGYKIPEDEVLLKNPNKVYLGNSLYHNIRYTYQYRNRLFWGFTAEKDAGEPFGSYGNKAYDAYSFHFLLKDCGKLKALALGDYRLGFGEGLVVNSDFSLGKSTLFNMGDTRPSIKKFSSTSETSFFRGIAAAFRFGRVDMSAFYSYLPTDATLRKDGTISSLKTDGLHRTLLELSKKHNVTEQSAGTDVTWNTEYFSLGAIVFYQHFSRSFSKGTELYRQYYPDGKDFLNAGLHYRWHRDRFSFSGETAFSNVYGGWATLNKAIYRFNHRYSMVALQRLFTYQYVGLRANSFSEGGAVRNESGFYTGVEASPLNELKLSAYVDYFYFPWAKFGIPHTSEGVEGTFQVDWVVSGKWELSGRYQLKRKERYGQPYLYHKLKIQTQCMPSKVWEWRGVARYTRVRDVYGRHVGGYMGGSILKWKDRKNRLNVAGSCVYFDSEDYKAPMSFYEPSLLYAFSFMTMYGQGMRAAVNARWNVARRWMLMWKYGITGYFDRKEIGDGLQRIGGRWKNDLSFLLRYKF</sequence>
<protein>
    <recommendedName>
        <fullName evidence="3">Helix-hairpin-helix motif protein</fullName>
    </recommendedName>
</protein>
<comment type="caution">
    <text evidence="1">The sequence shown here is derived from an EMBL/GenBank/DDBJ whole genome shotgun (WGS) entry which is preliminary data.</text>
</comment>
<gene>
    <name evidence="1" type="ORF">HMPREF9441_01307</name>
</gene>
<dbReference type="OrthoDB" id="9766750at2"/>